<dbReference type="Gene3D" id="2.40.100.10">
    <property type="entry name" value="Cyclophilin-like"/>
    <property type="match status" value="1"/>
</dbReference>
<dbReference type="GO" id="GO:0003755">
    <property type="term" value="F:peptidyl-prolyl cis-trans isomerase activity"/>
    <property type="evidence" value="ECO:0007669"/>
    <property type="project" value="UniProtKB-UniRule"/>
</dbReference>
<dbReference type="PANTHER" id="PTHR11071:SF528">
    <property type="entry name" value="PEPTIDYL-PROLYL CIS-TRANS ISOMERASE"/>
    <property type="match status" value="1"/>
</dbReference>
<sequence>MAPASSNSKPRVFLDIVIGGERAGRVVIELFADKVPDTAENFRRLCTGERIGRSGKNKLHYKGSTFHRVVPGFMCQGGDITAGNGTGGESALDGAGRHFADEGFAVKHDGPGVVSMANAGPNTNGSQFFITVDKAPWLDGRHVAFGRVVAGMDAVCAIDRTGTWSSKTVKPVVIADCGEL</sequence>
<dbReference type="GO" id="GO:0005737">
    <property type="term" value="C:cytoplasm"/>
    <property type="evidence" value="ECO:0007669"/>
    <property type="project" value="TreeGrafter"/>
</dbReference>
<dbReference type="Gramene" id="OPUNC10G02240.1">
    <property type="protein sequence ID" value="OPUNC10G02240.1"/>
    <property type="gene ID" value="OPUNC10G02240"/>
</dbReference>
<evidence type="ECO:0000259" key="6">
    <source>
        <dbReference type="PROSITE" id="PS50072"/>
    </source>
</evidence>
<dbReference type="GO" id="GO:0016018">
    <property type="term" value="F:cyclosporin A binding"/>
    <property type="evidence" value="ECO:0007669"/>
    <property type="project" value="TreeGrafter"/>
</dbReference>
<dbReference type="PROSITE" id="PS50072">
    <property type="entry name" value="CSA_PPIASE_2"/>
    <property type="match status" value="1"/>
</dbReference>
<reference evidence="7" key="2">
    <citation type="submission" date="2018-05" db="EMBL/GenBank/DDBJ databases">
        <title>OpunRS2 (Oryza punctata Reference Sequence Version 2).</title>
        <authorList>
            <person name="Zhang J."/>
            <person name="Kudrna D."/>
            <person name="Lee S."/>
            <person name="Talag J."/>
            <person name="Welchert J."/>
            <person name="Wing R.A."/>
        </authorList>
    </citation>
    <scope>NUCLEOTIDE SEQUENCE [LARGE SCALE GENOMIC DNA]</scope>
</reference>
<dbReference type="FunFam" id="2.40.100.10:FF:000022">
    <property type="entry name" value="Peptidyl-prolyl cis-trans isomerase CYP95"/>
    <property type="match status" value="1"/>
</dbReference>
<dbReference type="STRING" id="4537.A0A0E0M5K7"/>
<evidence type="ECO:0000256" key="3">
    <source>
        <dbReference type="ARBA" id="ARBA00023110"/>
    </source>
</evidence>
<dbReference type="EC" id="5.2.1.8" evidence="5"/>
<dbReference type="PROSITE" id="PS00170">
    <property type="entry name" value="CSA_PPIASE_1"/>
    <property type="match status" value="1"/>
</dbReference>
<keyword evidence="8" id="KW-1185">Reference proteome</keyword>
<evidence type="ECO:0000313" key="8">
    <source>
        <dbReference type="Proteomes" id="UP000026962"/>
    </source>
</evidence>
<dbReference type="Proteomes" id="UP000026962">
    <property type="component" value="Chromosome 10"/>
</dbReference>
<keyword evidence="4 5" id="KW-0413">Isomerase</keyword>
<dbReference type="InterPro" id="IPR024936">
    <property type="entry name" value="Cyclophilin-type_PPIase"/>
</dbReference>
<dbReference type="InterPro" id="IPR029000">
    <property type="entry name" value="Cyclophilin-like_dom_sf"/>
</dbReference>
<dbReference type="PRINTS" id="PR00153">
    <property type="entry name" value="CSAPPISMRASE"/>
</dbReference>
<organism evidence="7">
    <name type="scientific">Oryza punctata</name>
    <name type="common">Red rice</name>
    <dbReference type="NCBI Taxonomy" id="4537"/>
    <lineage>
        <taxon>Eukaryota</taxon>
        <taxon>Viridiplantae</taxon>
        <taxon>Streptophyta</taxon>
        <taxon>Embryophyta</taxon>
        <taxon>Tracheophyta</taxon>
        <taxon>Spermatophyta</taxon>
        <taxon>Magnoliopsida</taxon>
        <taxon>Liliopsida</taxon>
        <taxon>Poales</taxon>
        <taxon>Poaceae</taxon>
        <taxon>BOP clade</taxon>
        <taxon>Oryzoideae</taxon>
        <taxon>Oryzeae</taxon>
        <taxon>Oryzinae</taxon>
        <taxon>Oryza</taxon>
    </lineage>
</organism>
<evidence type="ECO:0000256" key="4">
    <source>
        <dbReference type="ARBA" id="ARBA00023235"/>
    </source>
</evidence>
<accession>A0A0E0M5K7</accession>
<feature type="domain" description="PPIase cyclophilin-type" evidence="6">
    <location>
        <begin position="13"/>
        <end position="179"/>
    </location>
</feature>
<dbReference type="AlphaFoldDB" id="A0A0E0M5K7"/>
<reference evidence="7" key="1">
    <citation type="submission" date="2015-04" db="UniProtKB">
        <authorList>
            <consortium name="EnsemblPlants"/>
        </authorList>
    </citation>
    <scope>IDENTIFICATION</scope>
</reference>
<comment type="similarity">
    <text evidence="2 5">Belongs to the cyclophilin-type PPIase family.</text>
</comment>
<evidence type="ECO:0000313" key="7">
    <source>
        <dbReference type="EnsemblPlants" id="OPUNC10G02240.1"/>
    </source>
</evidence>
<dbReference type="InterPro" id="IPR020892">
    <property type="entry name" value="Cyclophilin-type_PPIase_CS"/>
</dbReference>
<dbReference type="GO" id="GO:0006457">
    <property type="term" value="P:protein folding"/>
    <property type="evidence" value="ECO:0007669"/>
    <property type="project" value="InterPro"/>
</dbReference>
<dbReference type="SUPFAM" id="SSF50891">
    <property type="entry name" value="Cyclophilin-like"/>
    <property type="match status" value="1"/>
</dbReference>
<dbReference type="PANTHER" id="PTHR11071">
    <property type="entry name" value="PEPTIDYL-PROLYL CIS-TRANS ISOMERASE"/>
    <property type="match status" value="1"/>
</dbReference>
<proteinExistence type="inferred from homology"/>
<dbReference type="OMA" id="DHILYKP"/>
<evidence type="ECO:0000256" key="1">
    <source>
        <dbReference type="ARBA" id="ARBA00000971"/>
    </source>
</evidence>
<dbReference type="PIRSF" id="PIRSF001467">
    <property type="entry name" value="Peptidylpro_ismrse"/>
    <property type="match status" value="1"/>
</dbReference>
<name>A0A0E0M5K7_ORYPU</name>
<comment type="catalytic activity">
    <reaction evidence="1 5">
        <text>[protein]-peptidylproline (omega=180) = [protein]-peptidylproline (omega=0)</text>
        <dbReference type="Rhea" id="RHEA:16237"/>
        <dbReference type="Rhea" id="RHEA-COMP:10747"/>
        <dbReference type="Rhea" id="RHEA-COMP:10748"/>
        <dbReference type="ChEBI" id="CHEBI:83833"/>
        <dbReference type="ChEBI" id="CHEBI:83834"/>
        <dbReference type="EC" id="5.2.1.8"/>
    </reaction>
</comment>
<evidence type="ECO:0000256" key="5">
    <source>
        <dbReference type="RuleBase" id="RU363019"/>
    </source>
</evidence>
<keyword evidence="3 5" id="KW-0697">Rotamase</keyword>
<dbReference type="InterPro" id="IPR002130">
    <property type="entry name" value="Cyclophilin-type_PPIase_dom"/>
</dbReference>
<dbReference type="EnsemblPlants" id="OPUNC10G02240.1">
    <property type="protein sequence ID" value="OPUNC10G02240.1"/>
    <property type="gene ID" value="OPUNC10G02240"/>
</dbReference>
<dbReference type="HOGENOM" id="CLU_012062_4_2_1"/>
<protein>
    <recommendedName>
        <fullName evidence="5">Peptidyl-prolyl cis-trans isomerase</fullName>
        <shortName evidence="5">PPIase</shortName>
        <ecNumber evidence="5">5.2.1.8</ecNumber>
    </recommendedName>
</protein>
<comment type="function">
    <text evidence="5">PPIases accelerate the folding of proteins. It catalyzes the cis-trans isomerization of proline imidic peptide bonds in oligopeptides.</text>
</comment>
<evidence type="ECO:0000256" key="2">
    <source>
        <dbReference type="ARBA" id="ARBA00007365"/>
    </source>
</evidence>
<dbReference type="eggNOG" id="KOG0865">
    <property type="taxonomic scope" value="Eukaryota"/>
</dbReference>
<dbReference type="Pfam" id="PF00160">
    <property type="entry name" value="Pro_isomerase"/>
    <property type="match status" value="1"/>
</dbReference>